<proteinExistence type="predicted"/>
<dbReference type="Gene3D" id="1.10.8.10">
    <property type="entry name" value="DNA helicase RuvA subunit, C-terminal domain"/>
    <property type="match status" value="1"/>
</dbReference>
<dbReference type="Pfam" id="PF19026">
    <property type="entry name" value="UBA_HYPK"/>
    <property type="match status" value="1"/>
</dbReference>
<evidence type="ECO:0000256" key="3">
    <source>
        <dbReference type="ARBA" id="ARBA00022833"/>
    </source>
</evidence>
<evidence type="ECO:0000313" key="7">
    <source>
        <dbReference type="EnsemblMetazoa" id="CapteP178444"/>
    </source>
</evidence>
<reference evidence="6 8" key="2">
    <citation type="journal article" date="2013" name="Nature">
        <title>Insights into bilaterian evolution from three spiralian genomes.</title>
        <authorList>
            <person name="Simakov O."/>
            <person name="Marletaz F."/>
            <person name="Cho S.J."/>
            <person name="Edsinger-Gonzales E."/>
            <person name="Havlak P."/>
            <person name="Hellsten U."/>
            <person name="Kuo D.H."/>
            <person name="Larsson T."/>
            <person name="Lv J."/>
            <person name="Arendt D."/>
            <person name="Savage R."/>
            <person name="Osoegawa K."/>
            <person name="de Jong P."/>
            <person name="Grimwood J."/>
            <person name="Chapman J.A."/>
            <person name="Shapiro H."/>
            <person name="Aerts A."/>
            <person name="Otillar R.P."/>
            <person name="Terry A.Y."/>
            <person name="Boore J.L."/>
            <person name="Grigoriev I.V."/>
            <person name="Lindberg D.R."/>
            <person name="Seaver E.C."/>
            <person name="Weisblat D.A."/>
            <person name="Putnam N.H."/>
            <person name="Rokhsar D.S."/>
        </authorList>
    </citation>
    <scope>NUCLEOTIDE SEQUENCE</scope>
    <source>
        <strain evidence="6 8">I ESC-2004</strain>
    </source>
</reference>
<feature type="domain" description="MYND-type" evidence="5">
    <location>
        <begin position="8"/>
        <end position="46"/>
    </location>
</feature>
<dbReference type="CDD" id="cd14278">
    <property type="entry name" value="UBA_NAC_like"/>
    <property type="match status" value="1"/>
</dbReference>
<accession>R7T7E9</accession>
<dbReference type="EMBL" id="AMQN01003293">
    <property type="status" value="NOT_ANNOTATED_CDS"/>
    <property type="molecule type" value="Genomic_DNA"/>
</dbReference>
<keyword evidence="8" id="KW-1185">Reference proteome</keyword>
<keyword evidence="2 4" id="KW-0863">Zinc-finger</keyword>
<dbReference type="InterPro" id="IPR044034">
    <property type="entry name" value="NAC-like_UBA"/>
</dbReference>
<dbReference type="HOGENOM" id="CLU_090787_0_0_1"/>
<name>R7T7E9_CAPTE</name>
<dbReference type="EnsemblMetazoa" id="CapteT178444">
    <property type="protein sequence ID" value="CapteP178444"/>
    <property type="gene ID" value="CapteG178444"/>
</dbReference>
<gene>
    <name evidence="6" type="ORF">CAPTEDRAFT_178444</name>
</gene>
<protein>
    <recommendedName>
        <fullName evidence="5">MYND-type domain-containing protein</fullName>
    </recommendedName>
</protein>
<evidence type="ECO:0000256" key="2">
    <source>
        <dbReference type="ARBA" id="ARBA00022771"/>
    </source>
</evidence>
<reference evidence="8" key="1">
    <citation type="submission" date="2012-12" db="EMBL/GenBank/DDBJ databases">
        <authorList>
            <person name="Hellsten U."/>
            <person name="Grimwood J."/>
            <person name="Chapman J.A."/>
            <person name="Shapiro H."/>
            <person name="Aerts A."/>
            <person name="Otillar R.P."/>
            <person name="Terry A.Y."/>
            <person name="Boore J.L."/>
            <person name="Simakov O."/>
            <person name="Marletaz F."/>
            <person name="Cho S.-J."/>
            <person name="Edsinger-Gonzales E."/>
            <person name="Havlak P."/>
            <person name="Kuo D.-H."/>
            <person name="Larsson T."/>
            <person name="Lv J."/>
            <person name="Arendt D."/>
            <person name="Savage R."/>
            <person name="Osoegawa K."/>
            <person name="de Jong P."/>
            <person name="Lindberg D.R."/>
            <person name="Seaver E.C."/>
            <person name="Weisblat D.A."/>
            <person name="Putnam N.H."/>
            <person name="Grigoriev I.V."/>
            <person name="Rokhsar D.S."/>
        </authorList>
    </citation>
    <scope>NUCLEOTIDE SEQUENCE</scope>
    <source>
        <strain evidence="8">I ESC-2004</strain>
    </source>
</reference>
<sequence length="175" mass="19445">MSQQRPRCQVCDKEENVLKRCTKCRCVFYCSRECQITDWSNHKTACISCEPALPVNLLTVRLNCNKQKTSLVLNYSASSDRIIQNVADAAKVQADKMKIVCRGKCLNADNIKDNLKANDLLLIIGEVMENEDGLVKEDIDVIMQQVGAERNAAVKALRASDGDVIQAIIDIGNKS</sequence>
<dbReference type="STRING" id="283909.R7T7E9"/>
<keyword evidence="1" id="KW-0479">Metal-binding</keyword>
<dbReference type="InterPro" id="IPR002893">
    <property type="entry name" value="Znf_MYND"/>
</dbReference>
<evidence type="ECO:0000313" key="6">
    <source>
        <dbReference type="EMBL" id="ELT89338.1"/>
    </source>
</evidence>
<evidence type="ECO:0000313" key="8">
    <source>
        <dbReference type="Proteomes" id="UP000014760"/>
    </source>
</evidence>
<dbReference type="PROSITE" id="PS01360">
    <property type="entry name" value="ZF_MYND_1"/>
    <property type="match status" value="1"/>
</dbReference>
<keyword evidence="3" id="KW-0862">Zinc</keyword>
<dbReference type="Pfam" id="PF01753">
    <property type="entry name" value="zf-MYND"/>
    <property type="match status" value="1"/>
</dbReference>
<dbReference type="OrthoDB" id="3169036at2759"/>
<evidence type="ECO:0000256" key="4">
    <source>
        <dbReference type="PROSITE-ProRule" id="PRU00134"/>
    </source>
</evidence>
<reference evidence="7" key="3">
    <citation type="submission" date="2015-06" db="UniProtKB">
        <authorList>
            <consortium name="EnsemblMetazoa"/>
        </authorList>
    </citation>
    <scope>IDENTIFICATION</scope>
</reference>
<dbReference type="GO" id="GO:0008270">
    <property type="term" value="F:zinc ion binding"/>
    <property type="evidence" value="ECO:0007669"/>
    <property type="project" value="UniProtKB-KW"/>
</dbReference>
<dbReference type="OMA" id="VKCNKDK"/>
<dbReference type="Proteomes" id="UP000014760">
    <property type="component" value="Unassembled WGS sequence"/>
</dbReference>
<dbReference type="EMBL" id="KB311417">
    <property type="protein sequence ID" value="ELT89338.1"/>
    <property type="molecule type" value="Genomic_DNA"/>
</dbReference>
<dbReference type="AlphaFoldDB" id="R7T7E9"/>
<dbReference type="SUPFAM" id="SSF144232">
    <property type="entry name" value="HIT/MYND zinc finger-like"/>
    <property type="match status" value="1"/>
</dbReference>
<evidence type="ECO:0000256" key="1">
    <source>
        <dbReference type="ARBA" id="ARBA00022723"/>
    </source>
</evidence>
<organism evidence="6">
    <name type="scientific">Capitella teleta</name>
    <name type="common">Polychaete worm</name>
    <dbReference type="NCBI Taxonomy" id="283909"/>
    <lineage>
        <taxon>Eukaryota</taxon>
        <taxon>Metazoa</taxon>
        <taxon>Spiralia</taxon>
        <taxon>Lophotrochozoa</taxon>
        <taxon>Annelida</taxon>
        <taxon>Polychaeta</taxon>
        <taxon>Sedentaria</taxon>
        <taxon>Scolecida</taxon>
        <taxon>Capitellidae</taxon>
        <taxon>Capitella</taxon>
    </lineage>
</organism>
<dbReference type="PROSITE" id="PS50865">
    <property type="entry name" value="ZF_MYND_2"/>
    <property type="match status" value="1"/>
</dbReference>
<dbReference type="Gene3D" id="6.10.140.2220">
    <property type="match status" value="1"/>
</dbReference>
<evidence type="ECO:0000259" key="5">
    <source>
        <dbReference type="PROSITE" id="PS50865"/>
    </source>
</evidence>